<reference evidence="2 3" key="4">
    <citation type="journal article" date="2020" name="Sci. Rep.">
        <title>beta-carboline chemical signals induce reveromycin production through a LuxR family regulator in Streptomyces sp. SN-593.</title>
        <authorList>
            <person name="Panthee S."/>
            <person name="Kito N."/>
            <person name="Hayashi T."/>
            <person name="Shimizu T."/>
            <person name="Ishikawa J."/>
            <person name="Hamamoto H."/>
            <person name="Osada H."/>
            <person name="Takahashi S."/>
        </authorList>
    </citation>
    <scope>NUCLEOTIDE SEQUENCE [LARGE SCALE GENOMIC DNA]</scope>
    <source>
        <strain evidence="2 3">SN-593</strain>
    </source>
</reference>
<proteinExistence type="predicted"/>
<reference evidence="2 3" key="2">
    <citation type="journal article" date="2011" name="J. Antibiot.">
        <title>Furaquinocins I and J: novel polyketide isoprenoid hybrid compounds from Streptomyces reveromyceticus SN-593.</title>
        <authorList>
            <person name="Panthee S."/>
            <person name="Takahashi S."/>
            <person name="Takagi H."/>
            <person name="Nogawa T."/>
            <person name="Oowada E."/>
            <person name="Uramoto M."/>
            <person name="Osada H."/>
        </authorList>
    </citation>
    <scope>NUCLEOTIDE SEQUENCE [LARGE SCALE GENOMIC DNA]</scope>
    <source>
        <strain evidence="2 3">SN-593</strain>
    </source>
</reference>
<evidence type="ECO:0000313" key="2">
    <source>
        <dbReference type="EMBL" id="BBB01411.1"/>
    </source>
</evidence>
<dbReference type="Proteomes" id="UP000595703">
    <property type="component" value="Chromosome"/>
</dbReference>
<dbReference type="AlphaFoldDB" id="A0A7U3UZ06"/>
<evidence type="ECO:0000313" key="3">
    <source>
        <dbReference type="Proteomes" id="UP000595703"/>
    </source>
</evidence>
<reference evidence="2 3" key="1">
    <citation type="journal article" date="2010" name="J. Bacteriol.">
        <title>Biochemical characterization of a novel indole prenyltransferase from Streptomyces sp. SN-593.</title>
        <authorList>
            <person name="Takahashi S."/>
            <person name="Takagi H."/>
            <person name="Toyoda A."/>
            <person name="Uramoto M."/>
            <person name="Nogawa T."/>
            <person name="Ueki M."/>
            <person name="Sakaki Y."/>
            <person name="Osada H."/>
        </authorList>
    </citation>
    <scope>NUCLEOTIDE SEQUENCE [LARGE SCALE GENOMIC DNA]</scope>
    <source>
        <strain evidence="2 3">SN-593</strain>
    </source>
</reference>
<reference evidence="2 3" key="3">
    <citation type="journal article" date="2011" name="Nat. Chem. Biol.">
        <title>Reveromycin A biosynthesis uses RevG and RevJ for stereospecific spiroacetal formation.</title>
        <authorList>
            <person name="Takahashi S."/>
            <person name="Toyoda A."/>
            <person name="Sekiyama Y."/>
            <person name="Takagi H."/>
            <person name="Nogawa T."/>
            <person name="Uramoto M."/>
            <person name="Suzuki R."/>
            <person name="Koshino H."/>
            <person name="Kumano T."/>
            <person name="Panthee S."/>
            <person name="Dairi T."/>
            <person name="Ishikawa J."/>
            <person name="Ikeda H."/>
            <person name="Sakaki Y."/>
            <person name="Osada H."/>
        </authorList>
    </citation>
    <scope>NUCLEOTIDE SEQUENCE [LARGE SCALE GENOMIC DNA]</scope>
    <source>
        <strain evidence="2 3">SN-593</strain>
    </source>
</reference>
<protein>
    <submittedName>
        <fullName evidence="2">Uncharacterized protein</fullName>
    </submittedName>
</protein>
<keyword evidence="3" id="KW-1185">Reference proteome</keyword>
<dbReference type="EMBL" id="AP018365">
    <property type="protein sequence ID" value="BBB01411.1"/>
    <property type="molecule type" value="Genomic_DNA"/>
</dbReference>
<organism evidence="2 3">
    <name type="scientific">Actinacidiphila reveromycinica</name>
    <dbReference type="NCBI Taxonomy" id="659352"/>
    <lineage>
        <taxon>Bacteria</taxon>
        <taxon>Bacillati</taxon>
        <taxon>Actinomycetota</taxon>
        <taxon>Actinomycetes</taxon>
        <taxon>Kitasatosporales</taxon>
        <taxon>Streptomycetaceae</taxon>
        <taxon>Actinacidiphila</taxon>
    </lineage>
</organism>
<evidence type="ECO:0000256" key="1">
    <source>
        <dbReference type="SAM" id="MobiDB-lite"/>
    </source>
</evidence>
<gene>
    <name evidence="2" type="ORF">RVR_8823</name>
</gene>
<dbReference type="KEGG" id="arev:RVR_8823"/>
<sequence length="59" mass="6317">MSRCPRAQPAHRGHRHAGSGPETAAGTVRDSGRKTGRANAQDRQTPETLKAIGKPGRSW</sequence>
<accession>A0A7U3UZ06</accession>
<name>A0A7U3UZ06_9ACTN</name>
<feature type="region of interest" description="Disordered" evidence="1">
    <location>
        <begin position="1"/>
        <end position="59"/>
    </location>
</feature>